<accession>A0A4S8ISS9</accession>
<gene>
    <name evidence="2" type="ORF">C4D60_Mb06t31270</name>
</gene>
<proteinExistence type="predicted"/>
<evidence type="ECO:0000256" key="1">
    <source>
        <dbReference type="SAM" id="MobiDB-lite"/>
    </source>
</evidence>
<dbReference type="Proteomes" id="UP000317650">
    <property type="component" value="Chromosome 6"/>
</dbReference>
<comment type="caution">
    <text evidence="2">The sequence shown here is derived from an EMBL/GenBank/DDBJ whole genome shotgun (WGS) entry which is preliminary data.</text>
</comment>
<sequence length="139" mass="14945">MRLHLATLLPLPRNRAQFHTPHLAKGPAARFWVEREQKGTFLLLPAAVLLPRGSVEQLQGSLGKEADPEGEEEKRGAEDGGGGAPGREKRTACRQREGGSGGGGDMRRRWGVVGEGEGSDDPSLSLSNSNVKTTNLDFF</sequence>
<protein>
    <submittedName>
        <fullName evidence="2">Uncharacterized protein</fullName>
    </submittedName>
</protein>
<dbReference type="AlphaFoldDB" id="A0A4S8ISS9"/>
<feature type="region of interest" description="Disordered" evidence="1">
    <location>
        <begin position="58"/>
        <end position="139"/>
    </location>
</feature>
<reference evidence="2 3" key="1">
    <citation type="journal article" date="2019" name="Nat. Plants">
        <title>Genome sequencing of Musa balbisiana reveals subgenome evolution and function divergence in polyploid bananas.</title>
        <authorList>
            <person name="Yao X."/>
        </authorList>
    </citation>
    <scope>NUCLEOTIDE SEQUENCE [LARGE SCALE GENOMIC DNA]</scope>
    <source>
        <strain evidence="3">cv. DH-PKW</strain>
        <tissue evidence="2">Leaves</tissue>
    </source>
</reference>
<name>A0A4S8ISS9_MUSBA</name>
<feature type="compositionally biased region" description="Basic and acidic residues" evidence="1">
    <location>
        <begin position="86"/>
        <end position="97"/>
    </location>
</feature>
<feature type="compositionally biased region" description="Basic and acidic residues" evidence="1">
    <location>
        <begin position="64"/>
        <end position="78"/>
    </location>
</feature>
<feature type="compositionally biased region" description="Low complexity" evidence="1">
    <location>
        <begin position="121"/>
        <end position="130"/>
    </location>
</feature>
<dbReference type="EMBL" id="PYDT01000009">
    <property type="protein sequence ID" value="THU51459.1"/>
    <property type="molecule type" value="Genomic_DNA"/>
</dbReference>
<evidence type="ECO:0000313" key="3">
    <source>
        <dbReference type="Proteomes" id="UP000317650"/>
    </source>
</evidence>
<evidence type="ECO:0000313" key="2">
    <source>
        <dbReference type="EMBL" id="THU51459.1"/>
    </source>
</evidence>
<organism evidence="2 3">
    <name type="scientific">Musa balbisiana</name>
    <name type="common">Banana</name>
    <dbReference type="NCBI Taxonomy" id="52838"/>
    <lineage>
        <taxon>Eukaryota</taxon>
        <taxon>Viridiplantae</taxon>
        <taxon>Streptophyta</taxon>
        <taxon>Embryophyta</taxon>
        <taxon>Tracheophyta</taxon>
        <taxon>Spermatophyta</taxon>
        <taxon>Magnoliopsida</taxon>
        <taxon>Liliopsida</taxon>
        <taxon>Zingiberales</taxon>
        <taxon>Musaceae</taxon>
        <taxon>Musa</taxon>
    </lineage>
</organism>
<keyword evidence="3" id="KW-1185">Reference proteome</keyword>